<keyword evidence="6" id="KW-1185">Reference proteome</keyword>
<keyword evidence="1" id="KW-0285">Flavoprotein</keyword>
<accession>A0AAP0PGW7</accession>
<dbReference type="AlphaFoldDB" id="A0AAP0PGW7"/>
<evidence type="ECO:0000313" key="5">
    <source>
        <dbReference type="EMBL" id="KAK9143587.1"/>
    </source>
</evidence>
<dbReference type="Gene3D" id="3.20.20.70">
    <property type="entry name" value="Aldolase class I"/>
    <property type="match status" value="1"/>
</dbReference>
<evidence type="ECO:0000256" key="4">
    <source>
        <dbReference type="SAM" id="Phobius"/>
    </source>
</evidence>
<protein>
    <submittedName>
        <fullName evidence="5">Uncharacterized protein</fullName>
    </submittedName>
</protein>
<dbReference type="SUPFAM" id="SSF51395">
    <property type="entry name" value="FMN-linked oxidoreductases"/>
    <property type="match status" value="1"/>
</dbReference>
<gene>
    <name evidence="5" type="ORF">Syun_012987</name>
</gene>
<comment type="caution">
    <text evidence="5">The sequence shown here is derived from an EMBL/GenBank/DDBJ whole genome shotgun (WGS) entry which is preliminary data.</text>
</comment>
<proteinExistence type="predicted"/>
<dbReference type="EMBL" id="JBBNAF010000005">
    <property type="protein sequence ID" value="KAK9143587.1"/>
    <property type="molecule type" value="Genomic_DNA"/>
</dbReference>
<keyword evidence="3" id="KW-0521">NADP</keyword>
<dbReference type="InterPro" id="IPR013785">
    <property type="entry name" value="Aldolase_TIM"/>
</dbReference>
<keyword evidence="2" id="KW-0288">FMN</keyword>
<keyword evidence="4" id="KW-1133">Transmembrane helix</keyword>
<dbReference type="Proteomes" id="UP001420932">
    <property type="component" value="Unassembled WGS sequence"/>
</dbReference>
<evidence type="ECO:0000256" key="1">
    <source>
        <dbReference type="ARBA" id="ARBA00022630"/>
    </source>
</evidence>
<dbReference type="PANTHER" id="PTHR22893">
    <property type="entry name" value="NADH OXIDOREDUCTASE-RELATED"/>
    <property type="match status" value="1"/>
</dbReference>
<keyword evidence="4" id="KW-0812">Transmembrane</keyword>
<name>A0AAP0PGW7_9MAGN</name>
<sequence length="104" mass="12099">MELKATNLNFGDLILNLFFMIRVVLAPLIRRRAVKNVPQNLTILYYSQRATIGVESLIPLKSEKLLPVQYLRSDEIRKIINDFRIAARNATVLHVFHLIAQYYT</sequence>
<evidence type="ECO:0000256" key="3">
    <source>
        <dbReference type="ARBA" id="ARBA00022857"/>
    </source>
</evidence>
<organism evidence="5 6">
    <name type="scientific">Stephania yunnanensis</name>
    <dbReference type="NCBI Taxonomy" id="152371"/>
    <lineage>
        <taxon>Eukaryota</taxon>
        <taxon>Viridiplantae</taxon>
        <taxon>Streptophyta</taxon>
        <taxon>Embryophyta</taxon>
        <taxon>Tracheophyta</taxon>
        <taxon>Spermatophyta</taxon>
        <taxon>Magnoliopsida</taxon>
        <taxon>Ranunculales</taxon>
        <taxon>Menispermaceae</taxon>
        <taxon>Menispermoideae</taxon>
        <taxon>Cissampelideae</taxon>
        <taxon>Stephania</taxon>
    </lineage>
</organism>
<keyword evidence="4" id="KW-0472">Membrane</keyword>
<evidence type="ECO:0000256" key="2">
    <source>
        <dbReference type="ARBA" id="ARBA00022643"/>
    </source>
</evidence>
<dbReference type="GO" id="GO:0016491">
    <property type="term" value="F:oxidoreductase activity"/>
    <property type="evidence" value="ECO:0007669"/>
    <property type="project" value="InterPro"/>
</dbReference>
<dbReference type="InterPro" id="IPR045247">
    <property type="entry name" value="Oye-like"/>
</dbReference>
<dbReference type="PANTHER" id="PTHR22893:SF91">
    <property type="entry name" value="NADPH DEHYDROGENASE 2-RELATED"/>
    <property type="match status" value="1"/>
</dbReference>
<dbReference type="GO" id="GO:0010181">
    <property type="term" value="F:FMN binding"/>
    <property type="evidence" value="ECO:0007669"/>
    <property type="project" value="InterPro"/>
</dbReference>
<feature type="transmembrane region" description="Helical" evidence="4">
    <location>
        <begin position="13"/>
        <end position="29"/>
    </location>
</feature>
<evidence type="ECO:0000313" key="6">
    <source>
        <dbReference type="Proteomes" id="UP001420932"/>
    </source>
</evidence>
<reference evidence="5 6" key="1">
    <citation type="submission" date="2024-01" db="EMBL/GenBank/DDBJ databases">
        <title>Genome assemblies of Stephania.</title>
        <authorList>
            <person name="Yang L."/>
        </authorList>
    </citation>
    <scope>NUCLEOTIDE SEQUENCE [LARGE SCALE GENOMIC DNA]</scope>
    <source>
        <strain evidence="5">YNDBR</strain>
        <tissue evidence="5">Leaf</tissue>
    </source>
</reference>